<name>A0ABR9TGG4_9FLAO</name>
<organism evidence="1 2">
    <name type="scientific">Flavobacterium hungaricum</name>
    <dbReference type="NCBI Taxonomy" id="2082725"/>
    <lineage>
        <taxon>Bacteria</taxon>
        <taxon>Pseudomonadati</taxon>
        <taxon>Bacteroidota</taxon>
        <taxon>Flavobacteriia</taxon>
        <taxon>Flavobacteriales</taxon>
        <taxon>Flavobacteriaceae</taxon>
        <taxon>Flavobacterium</taxon>
    </lineage>
</organism>
<dbReference type="PROSITE" id="PS51257">
    <property type="entry name" value="PROKAR_LIPOPROTEIN"/>
    <property type="match status" value="1"/>
</dbReference>
<sequence length="331" mass="38115">MIRKTLSIFLAILFLQSCNIGTSGTWKNDTIENEKRDQIKALNDQFFKALMTNNVKEVKTLLSDKLLEKGGNEIDKLIGDIYTTYKADSYRILDEYNVENTTTNVGNTIPSGISKDNDYVINYLALNKDMYVSLLIPNGHQNELLITLIYGKYGDEWKINIFHVGQYSFSKKTAPDFHKLAQESYKKSYLIDAINYSSMAKKCLRPGDEIFKYQKENDINTLYDKLMAEANAKYTFPLTLENVNTKPVLYSIQPQMIIDQGYSPMVWYISKISVQDTTALKVENEKVKTEVNNLFAGINKDKKYVFYRISNEIPDGKKLVRHFGIIDKLKE</sequence>
<dbReference type="RefSeq" id="WP_193845344.1">
    <property type="nucleotide sequence ID" value="NZ_PRDM01000001.1"/>
</dbReference>
<dbReference type="Proteomes" id="UP000640614">
    <property type="component" value="Unassembled WGS sequence"/>
</dbReference>
<accession>A0ABR9TGG4</accession>
<keyword evidence="2" id="KW-1185">Reference proteome</keyword>
<comment type="caution">
    <text evidence="1">The sequence shown here is derived from an EMBL/GenBank/DDBJ whole genome shotgun (WGS) entry which is preliminary data.</text>
</comment>
<proteinExistence type="predicted"/>
<protein>
    <recommendedName>
        <fullName evidence="3">DUF3828 domain-containing protein</fullName>
    </recommendedName>
</protein>
<evidence type="ECO:0000313" key="2">
    <source>
        <dbReference type="Proteomes" id="UP000640614"/>
    </source>
</evidence>
<gene>
    <name evidence="1" type="ORF">C4F50_05230</name>
</gene>
<evidence type="ECO:0008006" key="3">
    <source>
        <dbReference type="Google" id="ProtNLM"/>
    </source>
</evidence>
<dbReference type="EMBL" id="PRDM01000001">
    <property type="protein sequence ID" value="MBE8724345.1"/>
    <property type="molecule type" value="Genomic_DNA"/>
</dbReference>
<reference evidence="1 2" key="1">
    <citation type="submission" date="2018-07" db="EMBL/GenBank/DDBJ databases">
        <title>Genome assembly of strain KB82.</title>
        <authorList>
            <person name="Kukolya J."/>
            <person name="Horvath B."/>
            <person name="Nagy I."/>
            <person name="Toth A."/>
        </authorList>
    </citation>
    <scope>NUCLEOTIDE SEQUENCE [LARGE SCALE GENOMIC DNA]</scope>
    <source>
        <strain evidence="1 2">Kb82</strain>
    </source>
</reference>
<evidence type="ECO:0000313" key="1">
    <source>
        <dbReference type="EMBL" id="MBE8724345.1"/>
    </source>
</evidence>